<comment type="caution">
    <text evidence="1">The sequence shown here is derived from an EMBL/GenBank/DDBJ whole genome shotgun (WGS) entry which is preliminary data.</text>
</comment>
<sequence length="107" mass="11544">MLDRMRSVTETVLDAMAMRVRTRSVTETAPTDSATLIVPTARGTVPTRSVTGTVRTRSVTEIVPTRSVTLVAPAATEIVRTRSVRATVLAAMAMRVRTRSGMGIVRT</sequence>
<dbReference type="AlphaFoldDB" id="A0A7W7FLS3"/>
<accession>A0A7W7FLS3</accession>
<dbReference type="EMBL" id="JACHMD010000001">
    <property type="protein sequence ID" value="MBB4667689.1"/>
    <property type="molecule type" value="Genomic_DNA"/>
</dbReference>
<organism evidence="1 2">
    <name type="scientific">Microbacterium marinum</name>
    <dbReference type="NCBI Taxonomy" id="421115"/>
    <lineage>
        <taxon>Bacteria</taxon>
        <taxon>Bacillati</taxon>
        <taxon>Actinomycetota</taxon>
        <taxon>Actinomycetes</taxon>
        <taxon>Micrococcales</taxon>
        <taxon>Microbacteriaceae</taxon>
        <taxon>Microbacterium</taxon>
    </lineage>
</organism>
<keyword evidence="2" id="KW-1185">Reference proteome</keyword>
<protein>
    <submittedName>
        <fullName evidence="1">Uncharacterized protein</fullName>
    </submittedName>
</protein>
<dbReference type="Proteomes" id="UP000573729">
    <property type="component" value="Unassembled WGS sequence"/>
</dbReference>
<reference evidence="1 2" key="1">
    <citation type="submission" date="2020-08" db="EMBL/GenBank/DDBJ databases">
        <title>Sequencing the genomes of 1000 actinobacteria strains.</title>
        <authorList>
            <person name="Klenk H.-P."/>
        </authorList>
    </citation>
    <scope>NUCLEOTIDE SEQUENCE [LARGE SCALE GENOMIC DNA]</scope>
    <source>
        <strain evidence="1 2">DSM 24947</strain>
    </source>
</reference>
<gene>
    <name evidence="1" type="ORF">BKA24_002398</name>
</gene>
<name>A0A7W7FLS3_9MICO</name>
<evidence type="ECO:0000313" key="1">
    <source>
        <dbReference type="EMBL" id="MBB4667689.1"/>
    </source>
</evidence>
<proteinExistence type="predicted"/>
<evidence type="ECO:0000313" key="2">
    <source>
        <dbReference type="Proteomes" id="UP000573729"/>
    </source>
</evidence>